<dbReference type="RefSeq" id="WP_167013121.1">
    <property type="nucleotide sequence ID" value="NZ_VWXF01000002.1"/>
</dbReference>
<evidence type="ECO:0000256" key="4">
    <source>
        <dbReference type="ARBA" id="ARBA00022989"/>
    </source>
</evidence>
<dbReference type="EMBL" id="VWXF01000002">
    <property type="protein sequence ID" value="NIF21270.1"/>
    <property type="molecule type" value="Genomic_DNA"/>
</dbReference>
<evidence type="ECO:0000256" key="6">
    <source>
        <dbReference type="SAM" id="Phobius"/>
    </source>
</evidence>
<dbReference type="Proteomes" id="UP001515683">
    <property type="component" value="Unassembled WGS sequence"/>
</dbReference>
<organism evidence="7 8">
    <name type="scientific">Candidatus Pantoea multigeneris</name>
    <dbReference type="NCBI Taxonomy" id="2608357"/>
    <lineage>
        <taxon>Bacteria</taxon>
        <taxon>Pseudomonadati</taxon>
        <taxon>Pseudomonadota</taxon>
        <taxon>Gammaproteobacteria</taxon>
        <taxon>Enterobacterales</taxon>
        <taxon>Erwiniaceae</taxon>
        <taxon>Pantoea</taxon>
    </lineage>
</organism>
<sequence length="209" mass="22536">MTSSDYQPGHSLIHRTPPVIKLLLLACTGTALFFLPQLWLSGAVALLVVLLYPLAGLSWRLLLRQVKPLWPVLLLLFVVQGLLVSWPAGVLVVVRLAALILAAALITLTTRSSAMIAALEKSLGWLRFLGINPAKVSLALALAMRFIPVLAAITVDVREAQKARGLDHSIIAIAVPVMVRTLKMAEDISQAIEARAYDAAPDSNDNPRA</sequence>
<evidence type="ECO:0000313" key="8">
    <source>
        <dbReference type="Proteomes" id="UP001515683"/>
    </source>
</evidence>
<comment type="subcellular location">
    <subcellularLocation>
        <location evidence="1">Membrane</location>
        <topology evidence="1">Multi-pass membrane protein</topology>
    </subcellularLocation>
</comment>
<comment type="similarity">
    <text evidence="2">Belongs to the CbiQ family.</text>
</comment>
<name>A0ABX0R7C4_9GAMM</name>
<proteinExistence type="inferred from homology"/>
<evidence type="ECO:0000256" key="1">
    <source>
        <dbReference type="ARBA" id="ARBA00004141"/>
    </source>
</evidence>
<feature type="transmembrane region" description="Helical" evidence="6">
    <location>
        <begin position="96"/>
        <end position="119"/>
    </location>
</feature>
<keyword evidence="5 6" id="KW-0472">Membrane</keyword>
<dbReference type="Pfam" id="PF02361">
    <property type="entry name" value="CbiQ"/>
    <property type="match status" value="1"/>
</dbReference>
<keyword evidence="3 6" id="KW-0812">Transmembrane</keyword>
<feature type="transmembrane region" description="Helical" evidence="6">
    <location>
        <begin position="44"/>
        <end position="62"/>
    </location>
</feature>
<dbReference type="InterPro" id="IPR003339">
    <property type="entry name" value="ABC/ECF_trnsptr_transmembrane"/>
</dbReference>
<gene>
    <name evidence="7" type="ORF">F3J40_06575</name>
</gene>
<dbReference type="CDD" id="cd16914">
    <property type="entry name" value="EcfT"/>
    <property type="match status" value="1"/>
</dbReference>
<evidence type="ECO:0000256" key="5">
    <source>
        <dbReference type="ARBA" id="ARBA00023136"/>
    </source>
</evidence>
<dbReference type="PANTHER" id="PTHR33514">
    <property type="entry name" value="PROTEIN ABCI12, CHLOROPLASTIC"/>
    <property type="match status" value="1"/>
</dbReference>
<feature type="transmembrane region" description="Helical" evidence="6">
    <location>
        <begin position="20"/>
        <end position="38"/>
    </location>
</feature>
<reference evidence="7 8" key="1">
    <citation type="journal article" date="2019" name="bioRxiv">
        <title>Bacteria contribute to plant secondary compound degradation in a generalist herbivore system.</title>
        <authorList>
            <person name="Francoeur C.B."/>
            <person name="Khadempour L."/>
            <person name="Moreira-Soto R.D."/>
            <person name="Gotting K."/>
            <person name="Book A.J."/>
            <person name="Pinto-Tomas A.A."/>
            <person name="Keefover-Ring K."/>
            <person name="Currie C.R."/>
        </authorList>
    </citation>
    <scope>NUCLEOTIDE SEQUENCE [LARGE SCALE GENOMIC DNA]</scope>
    <source>
        <strain evidence="7">Acro-835</strain>
    </source>
</reference>
<keyword evidence="4 6" id="KW-1133">Transmembrane helix</keyword>
<accession>A0ABX0R7C4</accession>
<evidence type="ECO:0000256" key="2">
    <source>
        <dbReference type="ARBA" id="ARBA00008564"/>
    </source>
</evidence>
<evidence type="ECO:0000313" key="7">
    <source>
        <dbReference type="EMBL" id="NIF21270.1"/>
    </source>
</evidence>
<protein>
    <submittedName>
        <fullName evidence="7">Energy-coupling factor transporter transmembrane protein EcfT</fullName>
    </submittedName>
</protein>
<dbReference type="PANTHER" id="PTHR33514:SF13">
    <property type="entry name" value="PROTEIN ABCI12, CHLOROPLASTIC"/>
    <property type="match status" value="1"/>
</dbReference>
<feature type="transmembrane region" description="Helical" evidence="6">
    <location>
        <begin position="69"/>
        <end position="90"/>
    </location>
</feature>
<comment type="caution">
    <text evidence="7">The sequence shown here is derived from an EMBL/GenBank/DDBJ whole genome shotgun (WGS) entry which is preliminary data.</text>
</comment>
<keyword evidence="8" id="KW-1185">Reference proteome</keyword>
<evidence type="ECO:0000256" key="3">
    <source>
        <dbReference type="ARBA" id="ARBA00022692"/>
    </source>
</evidence>